<dbReference type="AlphaFoldDB" id="A0A6B9ZJP4"/>
<name>A0A6B9ZJP4_9BACT</name>
<proteinExistence type="predicted"/>
<gene>
    <name evidence="1" type="ORF">GWR21_21140</name>
</gene>
<dbReference type="EMBL" id="CP048113">
    <property type="protein sequence ID" value="QHS62019.1"/>
    <property type="molecule type" value="Genomic_DNA"/>
</dbReference>
<reference evidence="1 2" key="1">
    <citation type="submission" date="2020-01" db="EMBL/GenBank/DDBJ databases">
        <title>Complete genome sequence of Chitinophaga sp. H33E-04 isolated from quinoa roots.</title>
        <authorList>
            <person name="Weon H.-Y."/>
            <person name="Lee S.A."/>
        </authorList>
    </citation>
    <scope>NUCLEOTIDE SEQUENCE [LARGE SCALE GENOMIC DNA]</scope>
    <source>
        <strain evidence="1 2">H33E-04</strain>
    </source>
</reference>
<dbReference type="RefSeq" id="WP_162333674.1">
    <property type="nucleotide sequence ID" value="NZ_CP048113.1"/>
</dbReference>
<evidence type="ECO:0000313" key="1">
    <source>
        <dbReference type="EMBL" id="QHS62019.1"/>
    </source>
</evidence>
<dbReference type="KEGG" id="chih:GWR21_21140"/>
<evidence type="ECO:0000313" key="2">
    <source>
        <dbReference type="Proteomes" id="UP000476411"/>
    </source>
</evidence>
<protein>
    <submittedName>
        <fullName evidence="1">Uncharacterized protein</fullName>
    </submittedName>
</protein>
<accession>A0A6B9ZJP4</accession>
<organism evidence="1 2">
    <name type="scientific">Chitinophaga agri</name>
    <dbReference type="NCBI Taxonomy" id="2703787"/>
    <lineage>
        <taxon>Bacteria</taxon>
        <taxon>Pseudomonadati</taxon>
        <taxon>Bacteroidota</taxon>
        <taxon>Chitinophagia</taxon>
        <taxon>Chitinophagales</taxon>
        <taxon>Chitinophagaceae</taxon>
        <taxon>Chitinophaga</taxon>
    </lineage>
</organism>
<sequence length="86" mass="10154">MSNISEQGFCAGWMGYLEYDLWRIMQGGHNRYGQYYVSQEEMDTLWAMVDKCGCWIVFDDDKEETAVDLDTWKEMYARYVNGNHTG</sequence>
<dbReference type="Proteomes" id="UP000476411">
    <property type="component" value="Chromosome"/>
</dbReference>
<keyword evidence="2" id="KW-1185">Reference proteome</keyword>